<evidence type="ECO:0000313" key="5">
    <source>
        <dbReference type="EMBL" id="SDE39931.1"/>
    </source>
</evidence>
<feature type="domain" description="Amine oxidase" evidence="4">
    <location>
        <begin position="41"/>
        <end position="521"/>
    </location>
</feature>
<proteinExistence type="predicted"/>
<dbReference type="PANTHER" id="PTHR10668">
    <property type="entry name" value="PHYTOENE DEHYDROGENASE"/>
    <property type="match status" value="1"/>
</dbReference>
<dbReference type="PANTHER" id="PTHR10668:SF105">
    <property type="entry name" value="DEHYDROGENASE-RELATED"/>
    <property type="match status" value="1"/>
</dbReference>
<evidence type="ECO:0000256" key="2">
    <source>
        <dbReference type="ARBA" id="ARBA00038825"/>
    </source>
</evidence>
<protein>
    <recommendedName>
        <fullName evidence="3">Pyridine nucleotide-disulfide oxidoreductase domain-containing protein 2</fullName>
    </recommendedName>
</protein>
<dbReference type="GO" id="GO:0016491">
    <property type="term" value="F:oxidoreductase activity"/>
    <property type="evidence" value="ECO:0007669"/>
    <property type="project" value="InterPro"/>
</dbReference>
<dbReference type="AlphaFoldDB" id="A0A1G7CL30"/>
<evidence type="ECO:0000256" key="3">
    <source>
        <dbReference type="ARBA" id="ARBA00040298"/>
    </source>
</evidence>
<dbReference type="Pfam" id="PF01593">
    <property type="entry name" value="Amino_oxidase"/>
    <property type="match status" value="1"/>
</dbReference>
<comment type="subunit">
    <text evidence="2">Interacts with COX5B; this interaction may contribute to localize PYROXD2 to the inner face of the inner mitochondrial membrane.</text>
</comment>
<dbReference type="InterPro" id="IPR036188">
    <property type="entry name" value="FAD/NAD-bd_sf"/>
</dbReference>
<dbReference type="Proteomes" id="UP000198949">
    <property type="component" value="Unassembled WGS sequence"/>
</dbReference>
<dbReference type="STRING" id="58114.SAMN05216270_12045"/>
<comment type="function">
    <text evidence="1">Probable oxidoreductase that may play a role as regulator of mitochondrial function.</text>
</comment>
<keyword evidence="6" id="KW-1185">Reference proteome</keyword>
<reference evidence="6" key="1">
    <citation type="submission" date="2016-10" db="EMBL/GenBank/DDBJ databases">
        <authorList>
            <person name="Varghese N."/>
            <person name="Submissions S."/>
        </authorList>
    </citation>
    <scope>NUCLEOTIDE SEQUENCE [LARGE SCALE GENOMIC DNA]</scope>
    <source>
        <strain evidence="6">CGMCC 4.3516</strain>
    </source>
</reference>
<sequence length="563" mass="59747">MHVGRVGMPTEWAHGRLKGMACRMRGIETVDAVVIGAGPNGLVAANLLAQEGWDVLVLEAEKEPGGAVHTTEPVAPGFRADRASAFFPLGAVSPVIAGLGLEDHGLCWRRAPDVLAHVLPDDRAAVLSQDIDRTAASLDTFAAGDGEAWRTEFDLWRRVREPLIDAMLRPFPPVRAAFAFLRELGSGDALRFSRLAVLPARRLVEERFAGEGARILMAGNAMHSGLGPDQAGSALFGWLLSMVGQDAGFPVPEGGAGNLTAALVARLYAHGGRVDCGRPVAKVLQARGVAVGVRDGEGTPIRARRAVLADVTAPHLYRDLIGTERLPARLVADLDAFEWDPATFKVDWALSSPIPWRNEAVAGAGTVHLGADLNGLSMSSARAATGREAKKPFLLMGQMTTTDPTRSPDGTESLWGYTRLPRGLDWSPDLARRRADRIERAIERHAPGFGDRIIGRVLSGPFELEGLDRNLNEGAINCGTAAVHQQLVFRPAAGAARADTVLDRLFLAGASAHPGGAVHGAPGANAARAALARNGLGGAWYRAAVDRLHRRLYNDPETGSGAT</sequence>
<dbReference type="InterPro" id="IPR002937">
    <property type="entry name" value="Amino_oxidase"/>
</dbReference>
<evidence type="ECO:0000259" key="4">
    <source>
        <dbReference type="Pfam" id="PF01593"/>
    </source>
</evidence>
<evidence type="ECO:0000313" key="6">
    <source>
        <dbReference type="Proteomes" id="UP000198949"/>
    </source>
</evidence>
<evidence type="ECO:0000256" key="1">
    <source>
        <dbReference type="ARBA" id="ARBA00037217"/>
    </source>
</evidence>
<name>A0A1G7CL30_9ACTN</name>
<gene>
    <name evidence="5" type="ORF">SAMN05216270_12045</name>
</gene>
<organism evidence="5 6">
    <name type="scientific">Glycomyces harbinensis</name>
    <dbReference type="NCBI Taxonomy" id="58114"/>
    <lineage>
        <taxon>Bacteria</taxon>
        <taxon>Bacillati</taxon>
        <taxon>Actinomycetota</taxon>
        <taxon>Actinomycetes</taxon>
        <taxon>Glycomycetales</taxon>
        <taxon>Glycomycetaceae</taxon>
        <taxon>Glycomyces</taxon>
    </lineage>
</organism>
<accession>A0A1G7CL30</accession>
<dbReference type="EMBL" id="FNAD01000020">
    <property type="protein sequence ID" value="SDE39931.1"/>
    <property type="molecule type" value="Genomic_DNA"/>
</dbReference>
<dbReference type="Gene3D" id="3.50.50.60">
    <property type="entry name" value="FAD/NAD(P)-binding domain"/>
    <property type="match status" value="2"/>
</dbReference>
<dbReference type="SUPFAM" id="SSF51905">
    <property type="entry name" value="FAD/NAD(P)-binding domain"/>
    <property type="match status" value="1"/>
</dbReference>